<protein>
    <recommendedName>
        <fullName evidence="3">Acyl-CoA dehydrogenase</fullName>
    </recommendedName>
</protein>
<dbReference type="EMBL" id="CP003495">
    <property type="protein sequence ID" value="AFY27974.1"/>
    <property type="molecule type" value="Genomic_DNA"/>
</dbReference>
<organism evidence="1 2">
    <name type="scientific">Cyanobium gracile (strain ATCC 27147 / PCC 6307)</name>
    <dbReference type="NCBI Taxonomy" id="292564"/>
    <lineage>
        <taxon>Bacteria</taxon>
        <taxon>Bacillati</taxon>
        <taxon>Cyanobacteriota</taxon>
        <taxon>Cyanophyceae</taxon>
        <taxon>Synechococcales</taxon>
        <taxon>Prochlorococcaceae</taxon>
        <taxon>Cyanobium</taxon>
    </lineage>
</organism>
<dbReference type="KEGG" id="cgc:Cyagr_0787"/>
<dbReference type="InterPro" id="IPR009100">
    <property type="entry name" value="AcylCoA_DH/oxidase_NM_dom_sf"/>
</dbReference>
<dbReference type="STRING" id="292564.Cyagr_0787"/>
<dbReference type="SUPFAM" id="SSF56645">
    <property type="entry name" value="Acyl-CoA dehydrogenase NM domain-like"/>
    <property type="match status" value="1"/>
</dbReference>
<dbReference type="eggNOG" id="COG1960">
    <property type="taxonomic scope" value="Bacteria"/>
</dbReference>
<dbReference type="GO" id="GO:0016627">
    <property type="term" value="F:oxidoreductase activity, acting on the CH-CH group of donors"/>
    <property type="evidence" value="ECO:0007669"/>
    <property type="project" value="InterPro"/>
</dbReference>
<evidence type="ECO:0008006" key="3">
    <source>
        <dbReference type="Google" id="ProtNLM"/>
    </source>
</evidence>
<dbReference type="AlphaFoldDB" id="K9P5Y7"/>
<dbReference type="InterPro" id="IPR046373">
    <property type="entry name" value="Acyl-CoA_Oxase/DH_mid-dom_sf"/>
</dbReference>
<dbReference type="PATRIC" id="fig|292564.3.peg.736"/>
<proteinExistence type="predicted"/>
<dbReference type="HOGENOM" id="CLU_058409_1_0_3"/>
<dbReference type="Proteomes" id="UP000010388">
    <property type="component" value="Chromosome"/>
</dbReference>
<sequence>MLDTPSRLAPAIATVVRPVPFPLPDGLSVREVMLKLIAAGLDTLPMPGSGATLERWRALAEIGALDLSLAKLYEGHTDAAAILAELRGRTADGLWGVWAAEDPRFRLVYRDDGHGGQLVGQKPWCSGASVVDHALITAWTEANKPILVQVKLDHTGVTLQSDGWKAVGMAASECAVVTFDGVPASPVGLAGDYGARAGFWQGAAGIAAVWYGAACAIASTLAASPLVERDPHAAAHLGAVDALVRGSRALLVETAAWIDAHPQADAFAAALRVRASVDAAASEVICRTGRALGAAPLCAMAEHAQRCADLPVFLRQSHAEWDGALLGRSVAGHADGWLL</sequence>
<evidence type="ECO:0000313" key="2">
    <source>
        <dbReference type="Proteomes" id="UP000010388"/>
    </source>
</evidence>
<dbReference type="Gene3D" id="2.40.110.10">
    <property type="entry name" value="Butyryl-CoA Dehydrogenase, subunit A, domain 2"/>
    <property type="match status" value="1"/>
</dbReference>
<accession>K9P5Y7</accession>
<gene>
    <name evidence="1" type="ordered locus">Cyagr_0787</name>
</gene>
<evidence type="ECO:0000313" key="1">
    <source>
        <dbReference type="EMBL" id="AFY27974.1"/>
    </source>
</evidence>
<name>K9P5Y7_CYAGP</name>
<reference evidence="2" key="1">
    <citation type="journal article" date="2013" name="Proc. Natl. Acad. Sci. U.S.A.">
        <title>Improving the coverage of the cyanobacterial phylum using diversity-driven genome sequencing.</title>
        <authorList>
            <person name="Shih P.M."/>
            <person name="Wu D."/>
            <person name="Latifi A."/>
            <person name="Axen S.D."/>
            <person name="Fewer D.P."/>
            <person name="Talla E."/>
            <person name="Calteau A."/>
            <person name="Cai F."/>
            <person name="Tandeau de Marsac N."/>
            <person name="Rippka R."/>
            <person name="Herdman M."/>
            <person name="Sivonen K."/>
            <person name="Coursin T."/>
            <person name="Laurent T."/>
            <person name="Goodwin L."/>
            <person name="Nolan M."/>
            <person name="Davenport K.W."/>
            <person name="Han C.S."/>
            <person name="Rubin E.M."/>
            <person name="Eisen J.A."/>
            <person name="Woyke T."/>
            <person name="Gugger M."/>
            <person name="Kerfeld C.A."/>
        </authorList>
    </citation>
    <scope>NUCLEOTIDE SEQUENCE [LARGE SCALE GENOMIC DNA]</scope>
    <source>
        <strain evidence="2">ATCC 27147 / PCC 6307</strain>
    </source>
</reference>
<dbReference type="RefSeq" id="WP_015108428.1">
    <property type="nucleotide sequence ID" value="NC_019675.1"/>
</dbReference>